<keyword evidence="2" id="KW-1185">Reference proteome</keyword>
<dbReference type="EMBL" id="QYUQ01000002">
    <property type="protein sequence ID" value="RJG00370.1"/>
    <property type="molecule type" value="Genomic_DNA"/>
</dbReference>
<sequence length="91" mass="9783">MGAHCRCRIIDSLGVIRHRHASGQKNGWAKEGEKTFHVGTKRINSCILDNGIGRGFGLITFPYKLGPCTGSLCAVLMSVRKAAQGMVKIGV</sequence>
<accession>A0A3A3GHJ3</accession>
<protein>
    <submittedName>
        <fullName evidence="1">Uncharacterized protein</fullName>
    </submittedName>
</protein>
<reference evidence="2" key="1">
    <citation type="submission" date="2018-09" db="EMBL/GenBank/DDBJ databases">
        <authorList>
            <person name="Zhu H."/>
        </authorList>
    </citation>
    <scope>NUCLEOTIDE SEQUENCE [LARGE SCALE GENOMIC DNA]</scope>
    <source>
        <strain evidence="2">K1S02-23</strain>
    </source>
</reference>
<dbReference type="Proteomes" id="UP000266327">
    <property type="component" value="Unassembled WGS sequence"/>
</dbReference>
<comment type="caution">
    <text evidence="1">The sequence shown here is derived from an EMBL/GenBank/DDBJ whole genome shotgun (WGS) entry which is preliminary data.</text>
</comment>
<evidence type="ECO:0000313" key="2">
    <source>
        <dbReference type="Proteomes" id="UP000266327"/>
    </source>
</evidence>
<gene>
    <name evidence="1" type="ORF">D3878_01245</name>
</gene>
<organism evidence="1 2">
    <name type="scientific">Noviherbaspirillum sedimenti</name>
    <dbReference type="NCBI Taxonomy" id="2320865"/>
    <lineage>
        <taxon>Bacteria</taxon>
        <taxon>Pseudomonadati</taxon>
        <taxon>Pseudomonadota</taxon>
        <taxon>Betaproteobacteria</taxon>
        <taxon>Burkholderiales</taxon>
        <taxon>Oxalobacteraceae</taxon>
        <taxon>Noviherbaspirillum</taxon>
    </lineage>
</organism>
<proteinExistence type="predicted"/>
<dbReference type="AlphaFoldDB" id="A0A3A3GHJ3"/>
<name>A0A3A3GHJ3_9BURK</name>
<evidence type="ECO:0000313" key="1">
    <source>
        <dbReference type="EMBL" id="RJG00370.1"/>
    </source>
</evidence>